<dbReference type="FunFam" id="1.50.40.10:FF:000003">
    <property type="entry name" value="Putative calcium-binding mitochondrial carrier protein scamc-2"/>
    <property type="match status" value="1"/>
</dbReference>
<organism evidence="15">
    <name type="scientific">Schistocephalus solidus</name>
    <name type="common">Tapeworm</name>
    <dbReference type="NCBI Taxonomy" id="70667"/>
    <lineage>
        <taxon>Eukaryota</taxon>
        <taxon>Metazoa</taxon>
        <taxon>Spiralia</taxon>
        <taxon>Lophotrochozoa</taxon>
        <taxon>Platyhelminthes</taxon>
        <taxon>Cestoda</taxon>
        <taxon>Eucestoda</taxon>
        <taxon>Diphyllobothriidea</taxon>
        <taxon>Diphyllobothriidae</taxon>
        <taxon>Schistocephalus</taxon>
    </lineage>
</organism>
<dbReference type="Pfam" id="PF13202">
    <property type="entry name" value="EF-hand_5"/>
    <property type="match status" value="1"/>
</dbReference>
<dbReference type="Gene3D" id="1.50.40.10">
    <property type="entry name" value="Mitochondrial carrier domain"/>
    <property type="match status" value="1"/>
</dbReference>
<dbReference type="GO" id="GO:0055085">
    <property type="term" value="P:transmembrane transport"/>
    <property type="evidence" value="ECO:0007669"/>
    <property type="project" value="InterPro"/>
</dbReference>
<keyword evidence="11 12" id="KW-0472">Membrane</keyword>
<feature type="domain" description="EF-hand" evidence="14">
    <location>
        <begin position="146"/>
        <end position="181"/>
    </location>
</feature>
<keyword evidence="5" id="KW-0479">Metal-binding</keyword>
<feature type="repeat" description="Solcar" evidence="12">
    <location>
        <begin position="411"/>
        <end position="494"/>
    </location>
</feature>
<dbReference type="PANTHER" id="PTHR24089">
    <property type="entry name" value="SOLUTE CARRIER FAMILY 25"/>
    <property type="match status" value="1"/>
</dbReference>
<dbReference type="Pfam" id="PF00153">
    <property type="entry name" value="Mito_carr"/>
    <property type="match status" value="3"/>
</dbReference>
<dbReference type="InterPro" id="IPR023395">
    <property type="entry name" value="MCP_dom_sf"/>
</dbReference>
<evidence type="ECO:0000256" key="12">
    <source>
        <dbReference type="PROSITE-ProRule" id="PRU00282"/>
    </source>
</evidence>
<evidence type="ECO:0000259" key="14">
    <source>
        <dbReference type="PROSITE" id="PS50222"/>
    </source>
</evidence>
<dbReference type="InterPro" id="IPR011992">
    <property type="entry name" value="EF-hand-dom_pair"/>
</dbReference>
<reference evidence="15" key="1">
    <citation type="submission" date="2016-01" db="EMBL/GenBank/DDBJ databases">
        <title>Reference transcriptome for the parasite Schistocephalus solidus: insights into the molecular evolution of parasitism.</title>
        <authorList>
            <person name="Hebert F.O."/>
            <person name="Grambauer S."/>
            <person name="Barber I."/>
            <person name="Landry C.R."/>
            <person name="Aubin-Horth N."/>
        </authorList>
    </citation>
    <scope>NUCLEOTIDE SEQUENCE</scope>
</reference>
<dbReference type="InterPro" id="IPR002067">
    <property type="entry name" value="MCP"/>
</dbReference>
<dbReference type="EMBL" id="GEEE01002485">
    <property type="protein sequence ID" value="JAP60740.1"/>
    <property type="molecule type" value="Transcribed_RNA"/>
</dbReference>
<dbReference type="Pfam" id="PF13499">
    <property type="entry name" value="EF-hand_7"/>
    <property type="match status" value="1"/>
</dbReference>
<keyword evidence="8" id="KW-0106">Calcium</keyword>
<gene>
    <name evidence="15" type="primary">SCMC1</name>
    <name evidence="15" type="ORF">TR164317</name>
</gene>
<comment type="subcellular location">
    <subcellularLocation>
        <location evidence="1">Mitochondrion inner membrane</location>
        <topology evidence="1">Multi-pass membrane protein</topology>
    </subcellularLocation>
</comment>
<evidence type="ECO:0000256" key="10">
    <source>
        <dbReference type="ARBA" id="ARBA00023128"/>
    </source>
</evidence>
<keyword evidence="10" id="KW-0496">Mitochondrion</keyword>
<evidence type="ECO:0000256" key="13">
    <source>
        <dbReference type="RuleBase" id="RU000488"/>
    </source>
</evidence>
<evidence type="ECO:0000256" key="8">
    <source>
        <dbReference type="ARBA" id="ARBA00022837"/>
    </source>
</evidence>
<evidence type="ECO:0000256" key="5">
    <source>
        <dbReference type="ARBA" id="ARBA00022723"/>
    </source>
</evidence>
<evidence type="ECO:0000256" key="1">
    <source>
        <dbReference type="ARBA" id="ARBA00004448"/>
    </source>
</evidence>
<evidence type="ECO:0000313" key="15">
    <source>
        <dbReference type="EMBL" id="JAP60740.1"/>
    </source>
</evidence>
<dbReference type="InterPro" id="IPR018247">
    <property type="entry name" value="EF_Hand_1_Ca_BS"/>
</dbReference>
<proteinExistence type="inferred from homology"/>
<evidence type="ECO:0000256" key="3">
    <source>
        <dbReference type="ARBA" id="ARBA00022448"/>
    </source>
</evidence>
<evidence type="ECO:0000256" key="4">
    <source>
        <dbReference type="ARBA" id="ARBA00022692"/>
    </source>
</evidence>
<keyword evidence="6" id="KW-0677">Repeat</keyword>
<dbReference type="PRINTS" id="PR00926">
    <property type="entry name" value="MITOCARRIER"/>
</dbReference>
<name>A0A0V0J6L6_SCHSO</name>
<feature type="non-terminal residue" evidence="15">
    <location>
        <position position="1"/>
    </location>
</feature>
<dbReference type="PROSITE" id="PS00018">
    <property type="entry name" value="EF_HAND_1"/>
    <property type="match status" value="2"/>
</dbReference>
<dbReference type="AlphaFoldDB" id="A0A0V0J6L6"/>
<keyword evidence="4 12" id="KW-0812">Transmembrane</keyword>
<feature type="domain" description="EF-hand" evidence="14">
    <location>
        <begin position="110"/>
        <end position="145"/>
    </location>
</feature>
<dbReference type="FunFam" id="1.10.238.10:FF:000028">
    <property type="entry name" value="Putative calcium-binding mitochondrial carrier protein scamc-2"/>
    <property type="match status" value="1"/>
</dbReference>
<evidence type="ECO:0000256" key="7">
    <source>
        <dbReference type="ARBA" id="ARBA00022792"/>
    </source>
</evidence>
<evidence type="ECO:0000256" key="11">
    <source>
        <dbReference type="ARBA" id="ARBA00023136"/>
    </source>
</evidence>
<evidence type="ECO:0000256" key="6">
    <source>
        <dbReference type="ARBA" id="ARBA00022737"/>
    </source>
</evidence>
<keyword evidence="3 13" id="KW-0813">Transport</keyword>
<dbReference type="SUPFAM" id="SSF47473">
    <property type="entry name" value="EF-hand"/>
    <property type="match status" value="1"/>
</dbReference>
<evidence type="ECO:0000256" key="2">
    <source>
        <dbReference type="ARBA" id="ARBA00006375"/>
    </source>
</evidence>
<dbReference type="Gene3D" id="1.10.238.10">
    <property type="entry name" value="EF-hand"/>
    <property type="match status" value="2"/>
</dbReference>
<sequence>RERVASQRWFSVHWWWLFLHRPNFYFEMEDNSQMNLDDRERVASLFSKLDVDKDGRVSVSELASIIRSEPQQAAVGSEAAKRVVGHGKPINTADTQQTMSFQEFVEYVRDTETQLKLAFKQLDRNKDNQVDASEIRAAMRELGIEVGEKEAAKLLRKMDKDGSLSIDYQEWRDFLLLSGSSNIRDIFHYWRRASAVDIGEGILVPDDFTEEERKSGEAWKTLVAGGIAGCISRTATAPLDRVKVIWQARGGKAASTGLFGSFQKMLSEGGYASMWRGNGVNCIKIAPESAIKFQTYELFKKIIRGDRRDPYVALHEKFLAGAMAGATAQTLIYPMEVLKTRMCLRKTGQYSSMFDCARKLFAEHGIGIFYRGYVPNLIGILPYAGIDLALYETFKNFYVKSMGAKAEVGAPPVYVSLTAGALSSVCGQVATYPLALVRTKLQAQSEKSSMKKMFKSILKDEGFVGLYRGIGPNMLKVIPAVSISYACYEQCRGLFGI</sequence>
<feature type="repeat" description="Solcar" evidence="12">
    <location>
        <begin position="312"/>
        <end position="397"/>
    </location>
</feature>
<dbReference type="EMBL" id="GEEE01018437">
    <property type="protein sequence ID" value="JAP44788.1"/>
    <property type="molecule type" value="Transcribed_RNA"/>
</dbReference>
<dbReference type="SMART" id="SM00054">
    <property type="entry name" value="EFh"/>
    <property type="match status" value="3"/>
</dbReference>
<protein>
    <submittedName>
        <fullName evidence="15">Calcium-binding mitochondrial carrier protein SCaMC-1</fullName>
    </submittedName>
</protein>
<keyword evidence="7" id="KW-0999">Mitochondrion inner membrane</keyword>
<comment type="similarity">
    <text evidence="2 13">Belongs to the mitochondrial carrier (TC 2.A.29) family.</text>
</comment>
<dbReference type="PROSITE" id="PS50920">
    <property type="entry name" value="SOLCAR"/>
    <property type="match status" value="3"/>
</dbReference>
<dbReference type="InterPro" id="IPR018108">
    <property type="entry name" value="MCP_transmembrane"/>
</dbReference>
<dbReference type="CDD" id="cd00051">
    <property type="entry name" value="EFh"/>
    <property type="match status" value="1"/>
</dbReference>
<dbReference type="PROSITE" id="PS50222">
    <property type="entry name" value="EF_HAND_2"/>
    <property type="match status" value="3"/>
</dbReference>
<accession>A0A0V0J6L6</accession>
<feature type="repeat" description="Solcar" evidence="12">
    <location>
        <begin position="216"/>
        <end position="302"/>
    </location>
</feature>
<dbReference type="InterPro" id="IPR002048">
    <property type="entry name" value="EF_hand_dom"/>
</dbReference>
<feature type="domain" description="EF-hand" evidence="14">
    <location>
        <begin position="37"/>
        <end position="72"/>
    </location>
</feature>
<dbReference type="SUPFAM" id="SSF103506">
    <property type="entry name" value="Mitochondrial carrier"/>
    <property type="match status" value="1"/>
</dbReference>
<evidence type="ECO:0000256" key="9">
    <source>
        <dbReference type="ARBA" id="ARBA00022989"/>
    </source>
</evidence>
<keyword evidence="9" id="KW-1133">Transmembrane helix</keyword>
<dbReference type="GO" id="GO:0005509">
    <property type="term" value="F:calcium ion binding"/>
    <property type="evidence" value="ECO:0007669"/>
    <property type="project" value="InterPro"/>
</dbReference>
<dbReference type="GO" id="GO:0005743">
    <property type="term" value="C:mitochondrial inner membrane"/>
    <property type="evidence" value="ECO:0007669"/>
    <property type="project" value="UniProtKB-SubCell"/>
</dbReference>